<feature type="signal peptide" evidence="1">
    <location>
        <begin position="1"/>
        <end position="21"/>
    </location>
</feature>
<keyword evidence="2" id="KW-1185">Reference proteome</keyword>
<accession>A0A183BXI0</accession>
<reference evidence="2" key="2">
    <citation type="submission" date="2014-05" db="EMBL/GenBank/DDBJ databases">
        <title>The genome and life-stage specific transcriptomes of Globodera pallida elucidate key aspects of plant parasitism by a cyst nematode.</title>
        <authorList>
            <person name="Cotton J.A."/>
            <person name="Lilley C.J."/>
            <person name="Jones L.M."/>
            <person name="Kikuchi T."/>
            <person name="Reid A.J."/>
            <person name="Thorpe P."/>
            <person name="Tsai I.J."/>
            <person name="Beasley H."/>
            <person name="Blok V."/>
            <person name="Cock P.J.A."/>
            <person name="Van den Akker S.E."/>
            <person name="Holroyd N."/>
            <person name="Hunt M."/>
            <person name="Mantelin S."/>
            <person name="Naghra H."/>
            <person name="Pain A."/>
            <person name="Palomares-Rius J.E."/>
            <person name="Zarowiecki M."/>
            <person name="Berriman M."/>
            <person name="Jones J.T."/>
            <person name="Urwin P.E."/>
        </authorList>
    </citation>
    <scope>NUCLEOTIDE SEQUENCE [LARGE SCALE GENOMIC DNA]</scope>
    <source>
        <strain evidence="2">Lindley</strain>
    </source>
</reference>
<dbReference type="AlphaFoldDB" id="A0A183BXI0"/>
<sequence>MNFHFKFLLFCGFILSCTSSAVDVPTSATGDDASLLKLEGVAKQFAEQIGHCQFTFGPLPFNSPAHIQSAQKRWEATRQVATLNMAAGEVPIDYRISTPDAAANHKDFAVYYMDNTTTLPWNIFDLLPEHMLAANDPDVDDETLIILLKKIYQRNAKATTVLLNEMEQVKRSLPFFKRELRLMNHRGQI</sequence>
<organism evidence="2 3">
    <name type="scientific">Globodera pallida</name>
    <name type="common">Potato cyst nematode worm</name>
    <name type="synonym">Heterodera pallida</name>
    <dbReference type="NCBI Taxonomy" id="36090"/>
    <lineage>
        <taxon>Eukaryota</taxon>
        <taxon>Metazoa</taxon>
        <taxon>Ecdysozoa</taxon>
        <taxon>Nematoda</taxon>
        <taxon>Chromadorea</taxon>
        <taxon>Rhabditida</taxon>
        <taxon>Tylenchina</taxon>
        <taxon>Tylenchomorpha</taxon>
        <taxon>Tylenchoidea</taxon>
        <taxon>Heteroderidae</taxon>
        <taxon>Heteroderinae</taxon>
        <taxon>Globodera</taxon>
    </lineage>
</organism>
<dbReference type="PROSITE" id="PS51257">
    <property type="entry name" value="PROKAR_LIPOPROTEIN"/>
    <property type="match status" value="1"/>
</dbReference>
<dbReference type="WBParaSite" id="GPLIN_000531900">
    <property type="protein sequence ID" value="GPLIN_000531900"/>
    <property type="gene ID" value="GPLIN_000531900"/>
</dbReference>
<reference evidence="2" key="1">
    <citation type="submission" date="2013-12" db="EMBL/GenBank/DDBJ databases">
        <authorList>
            <person name="Aslett M."/>
        </authorList>
    </citation>
    <scope>NUCLEOTIDE SEQUENCE [LARGE SCALE GENOMIC DNA]</scope>
    <source>
        <strain evidence="2">Lindley</strain>
    </source>
</reference>
<proteinExistence type="predicted"/>
<evidence type="ECO:0000313" key="3">
    <source>
        <dbReference type="WBParaSite" id="GPLIN_000531900"/>
    </source>
</evidence>
<name>A0A183BXI0_GLOPA</name>
<feature type="chain" id="PRO_5008146784" evidence="1">
    <location>
        <begin position="22"/>
        <end position="189"/>
    </location>
</feature>
<keyword evidence="1" id="KW-0732">Signal</keyword>
<protein>
    <submittedName>
        <fullName evidence="3">DUF4300 family protein</fullName>
    </submittedName>
</protein>
<reference evidence="3" key="3">
    <citation type="submission" date="2016-06" db="UniProtKB">
        <authorList>
            <consortium name="WormBaseParasite"/>
        </authorList>
    </citation>
    <scope>IDENTIFICATION</scope>
</reference>
<evidence type="ECO:0000313" key="2">
    <source>
        <dbReference type="Proteomes" id="UP000050741"/>
    </source>
</evidence>
<dbReference type="Proteomes" id="UP000050741">
    <property type="component" value="Unassembled WGS sequence"/>
</dbReference>
<evidence type="ECO:0000256" key="1">
    <source>
        <dbReference type="SAM" id="SignalP"/>
    </source>
</evidence>